<keyword evidence="4 8" id="KW-0812">Transmembrane</keyword>
<evidence type="ECO:0000256" key="4">
    <source>
        <dbReference type="ARBA" id="ARBA00022692"/>
    </source>
</evidence>
<evidence type="ECO:0000256" key="7">
    <source>
        <dbReference type="ARBA" id="ARBA00023136"/>
    </source>
</evidence>
<evidence type="ECO:0000256" key="5">
    <source>
        <dbReference type="ARBA" id="ARBA00022801"/>
    </source>
</evidence>
<feature type="transmembrane region" description="Helical" evidence="8">
    <location>
        <begin position="128"/>
        <end position="149"/>
    </location>
</feature>
<keyword evidence="5" id="KW-0378">Hydrolase</keyword>
<dbReference type="GO" id="GO:0005886">
    <property type="term" value="C:plasma membrane"/>
    <property type="evidence" value="ECO:0007669"/>
    <property type="project" value="UniProtKB-SubCell"/>
</dbReference>
<evidence type="ECO:0000256" key="1">
    <source>
        <dbReference type="ARBA" id="ARBA00004651"/>
    </source>
</evidence>
<keyword evidence="3" id="KW-0645">Protease</keyword>
<feature type="transmembrane region" description="Helical" evidence="8">
    <location>
        <begin position="155"/>
        <end position="176"/>
    </location>
</feature>
<dbReference type="KEGG" id="lsw:GTO87_00055"/>
<gene>
    <name evidence="9" type="primary">xrtG</name>
    <name evidence="9" type="ORF">GTO87_00055</name>
</gene>
<evidence type="ECO:0000256" key="6">
    <source>
        <dbReference type="ARBA" id="ARBA00022989"/>
    </source>
</evidence>
<dbReference type="InterPro" id="IPR017541">
    <property type="entry name" value="Exosort-XrtG"/>
</dbReference>
<keyword evidence="6 8" id="KW-1133">Transmembrane helix</keyword>
<dbReference type="EMBL" id="CP047418">
    <property type="protein sequence ID" value="QLL77169.1"/>
    <property type="molecule type" value="Genomic_DNA"/>
</dbReference>
<organism evidence="9 10">
    <name type="scientific">Ligilactobacillus saerimneri</name>
    <dbReference type="NCBI Taxonomy" id="228229"/>
    <lineage>
        <taxon>Bacteria</taxon>
        <taxon>Bacillati</taxon>
        <taxon>Bacillota</taxon>
        <taxon>Bacilli</taxon>
        <taxon>Lactobacillales</taxon>
        <taxon>Lactobacillaceae</taxon>
        <taxon>Ligilactobacillus</taxon>
    </lineage>
</organism>
<evidence type="ECO:0000313" key="9">
    <source>
        <dbReference type="EMBL" id="QLL77169.1"/>
    </source>
</evidence>
<feature type="transmembrane region" description="Helical" evidence="8">
    <location>
        <begin position="30"/>
        <end position="53"/>
    </location>
</feature>
<evidence type="ECO:0000313" key="10">
    <source>
        <dbReference type="Proteomes" id="UP000510886"/>
    </source>
</evidence>
<comment type="subcellular location">
    <subcellularLocation>
        <location evidence="1">Cell membrane</location>
        <topology evidence="1">Multi-pass membrane protein</topology>
    </subcellularLocation>
</comment>
<dbReference type="Proteomes" id="UP000510886">
    <property type="component" value="Chromosome"/>
</dbReference>
<keyword evidence="7 8" id="KW-0472">Membrane</keyword>
<name>A0A7H9EI92_9LACO</name>
<feature type="transmembrane region" description="Helical" evidence="8">
    <location>
        <begin position="6"/>
        <end position="23"/>
    </location>
</feature>
<dbReference type="RefSeq" id="WP_180848978.1">
    <property type="nucleotide sequence ID" value="NZ_CP047418.1"/>
</dbReference>
<evidence type="ECO:0000256" key="3">
    <source>
        <dbReference type="ARBA" id="ARBA00022670"/>
    </source>
</evidence>
<reference evidence="9 10" key="1">
    <citation type="submission" date="2020-01" db="EMBL/GenBank/DDBJ databases">
        <title>Complete and circular genome sequences of six lactobacillus isolates from horses.</title>
        <authorList>
            <person name="Hassan H.M."/>
        </authorList>
    </citation>
    <scope>NUCLEOTIDE SEQUENCE [LARGE SCALE GENOMIC DNA]</scope>
    <source>
        <strain evidence="9 10">1A</strain>
    </source>
</reference>
<keyword evidence="2" id="KW-1003">Cell membrane</keyword>
<dbReference type="GO" id="GO:0008233">
    <property type="term" value="F:peptidase activity"/>
    <property type="evidence" value="ECO:0007669"/>
    <property type="project" value="UniProtKB-KW"/>
</dbReference>
<evidence type="ECO:0000256" key="8">
    <source>
        <dbReference type="SAM" id="Phobius"/>
    </source>
</evidence>
<proteinExistence type="predicted"/>
<dbReference type="GO" id="GO:0006508">
    <property type="term" value="P:proteolysis"/>
    <property type="evidence" value="ECO:0007669"/>
    <property type="project" value="UniProtKB-KW"/>
</dbReference>
<protein>
    <submittedName>
        <fullName evidence="9">Exosortase family protein XrtG</fullName>
    </submittedName>
</protein>
<dbReference type="NCBIfam" id="TIGR03110">
    <property type="entry name" value="exosort_Gpos"/>
    <property type="match status" value="1"/>
</dbReference>
<dbReference type="InterPro" id="IPR026392">
    <property type="entry name" value="Exo/Archaeosortase_dom"/>
</dbReference>
<evidence type="ECO:0000256" key="2">
    <source>
        <dbReference type="ARBA" id="ARBA00022475"/>
    </source>
</evidence>
<dbReference type="NCBIfam" id="TIGR04178">
    <property type="entry name" value="exo_archaeo"/>
    <property type="match status" value="1"/>
</dbReference>
<feature type="transmembrane region" description="Helical" evidence="8">
    <location>
        <begin position="98"/>
        <end position="116"/>
    </location>
</feature>
<sequence length="200" mass="22999">MITGTIILETIIWLYALSVLHRAHLDAIHFWVGSVGLFIILAFVCRAYFVWLLSALVTEVTGWWGHLTGIYTSSYLHNLISIKNNHGLVLLFVDYECSGIMETLAYLSLLWFYPFYRGMAKVKWTVLGGSRIFIANVFRLSLIATILYYTGNGSFFWVHTVFGRILFYGMVIGLYYHVFTRSQLGQAGHQQFQMREETNG</sequence>
<accession>A0A7H9EI92</accession>
<dbReference type="AlphaFoldDB" id="A0A7H9EI92"/>